<sequence length="342" mass="39874">MGGRFVSAEQAYSTADTGAKPFRVSPDFKRKFALGFTPIPKQPINEKAWFGLFELLKQNSEFVLHHIHFDWKEFSKSPDVKSAKEWNSMVFVTEMSKRYGLNVFFVLDPLAPNREKLDPKIPKKWKKNFGDQNIRQTFKNVAFRIARDYKPRYIALGSEMNTYFRRYPEDVNRFITLCAETIALIKSISPETFVTVTFQYELMTGKVDGKTDWLLMNAIVNQMDLLSITTYPSIYFVNPEAILADYYSQLKQYTSKPVIVAESGWPTAGKSEFHGSSASQKEFVERFVILTRDLDLRLWIWWFFHDWAGGGYPEFFKSMGLFTSSGNPKPAFQSWQKIYRKW</sequence>
<organism evidence="1 2">
    <name type="scientific">Candidatus Danuiimicrobium aquiferis</name>
    <dbReference type="NCBI Taxonomy" id="1801832"/>
    <lineage>
        <taxon>Bacteria</taxon>
        <taxon>Pseudomonadati</taxon>
        <taxon>Candidatus Omnitrophota</taxon>
        <taxon>Candidatus Danuiimicrobium</taxon>
    </lineage>
</organism>
<gene>
    <name evidence="1" type="ORF">A3G33_02560</name>
</gene>
<evidence type="ECO:0000313" key="2">
    <source>
        <dbReference type="Proteomes" id="UP000178187"/>
    </source>
</evidence>
<accession>A0A1G1KZL6</accession>
<evidence type="ECO:0008006" key="3">
    <source>
        <dbReference type="Google" id="ProtNLM"/>
    </source>
</evidence>
<dbReference type="Proteomes" id="UP000178187">
    <property type="component" value="Unassembled WGS sequence"/>
</dbReference>
<dbReference type="Gene3D" id="3.20.20.80">
    <property type="entry name" value="Glycosidases"/>
    <property type="match status" value="1"/>
</dbReference>
<name>A0A1G1KZL6_9BACT</name>
<reference evidence="1 2" key="1">
    <citation type="journal article" date="2016" name="Nat. Commun.">
        <title>Thousands of microbial genomes shed light on interconnected biogeochemical processes in an aquifer system.</title>
        <authorList>
            <person name="Anantharaman K."/>
            <person name="Brown C.T."/>
            <person name="Hug L.A."/>
            <person name="Sharon I."/>
            <person name="Castelle C.J."/>
            <person name="Probst A.J."/>
            <person name="Thomas B.C."/>
            <person name="Singh A."/>
            <person name="Wilkins M.J."/>
            <person name="Karaoz U."/>
            <person name="Brodie E.L."/>
            <person name="Williams K.H."/>
            <person name="Hubbard S.S."/>
            <person name="Banfield J.F."/>
        </authorList>
    </citation>
    <scope>NUCLEOTIDE SEQUENCE [LARGE SCALE GENOMIC DNA]</scope>
</reference>
<protein>
    <recommendedName>
        <fullName evidence="3">Arabinogalactan endo-beta-1,4-galactanase</fullName>
    </recommendedName>
</protein>
<dbReference type="SUPFAM" id="SSF51445">
    <property type="entry name" value="(Trans)glycosidases"/>
    <property type="match status" value="1"/>
</dbReference>
<comment type="caution">
    <text evidence="1">The sequence shown here is derived from an EMBL/GenBank/DDBJ whole genome shotgun (WGS) entry which is preliminary data.</text>
</comment>
<dbReference type="AlphaFoldDB" id="A0A1G1KZL6"/>
<evidence type="ECO:0000313" key="1">
    <source>
        <dbReference type="EMBL" id="OGW98337.1"/>
    </source>
</evidence>
<proteinExistence type="predicted"/>
<dbReference type="InterPro" id="IPR017853">
    <property type="entry name" value="GH"/>
</dbReference>
<dbReference type="EMBL" id="MHFR01000034">
    <property type="protein sequence ID" value="OGW98337.1"/>
    <property type="molecule type" value="Genomic_DNA"/>
</dbReference>